<feature type="region of interest" description="Disordered" evidence="8">
    <location>
        <begin position="334"/>
        <end position="358"/>
    </location>
</feature>
<dbReference type="Pfam" id="PF18051">
    <property type="entry name" value="RPN1_C"/>
    <property type="match status" value="1"/>
</dbReference>
<feature type="domain" description="26S proteasome non-ATPase regulatory subunit RPN1 C-terminal" evidence="10">
    <location>
        <begin position="566"/>
        <end position="619"/>
    </location>
</feature>
<organism evidence="11 12">
    <name type="scientific">Sander lucioperca</name>
    <name type="common">Pike-perch</name>
    <name type="synonym">Perca lucioperca</name>
    <dbReference type="NCBI Taxonomy" id="283035"/>
    <lineage>
        <taxon>Eukaryota</taxon>
        <taxon>Metazoa</taxon>
        <taxon>Chordata</taxon>
        <taxon>Craniata</taxon>
        <taxon>Vertebrata</taxon>
        <taxon>Euteleostomi</taxon>
        <taxon>Actinopterygii</taxon>
        <taxon>Neopterygii</taxon>
        <taxon>Teleostei</taxon>
        <taxon>Neoteleostei</taxon>
        <taxon>Acanthomorphata</taxon>
        <taxon>Eupercaria</taxon>
        <taxon>Perciformes</taxon>
        <taxon>Percoidei</taxon>
        <taxon>Percidae</taxon>
        <taxon>Luciopercinae</taxon>
        <taxon>Sander</taxon>
    </lineage>
</organism>
<dbReference type="GeneTree" id="ENSGT00940000153386"/>
<dbReference type="InterPro" id="IPR041433">
    <property type="entry name" value="RPN1_C"/>
</dbReference>
<evidence type="ECO:0000256" key="2">
    <source>
        <dbReference type="ARBA" id="ARBA00004031"/>
    </source>
</evidence>
<feature type="domain" description="RPN1 N-terminal" evidence="9">
    <location>
        <begin position="1"/>
        <end position="119"/>
    </location>
</feature>
<evidence type="ECO:0000256" key="6">
    <source>
        <dbReference type="ARBA" id="ARBA00022942"/>
    </source>
</evidence>
<evidence type="ECO:0000256" key="5">
    <source>
        <dbReference type="ARBA" id="ARBA00022737"/>
    </source>
</evidence>
<comment type="subunit">
    <text evidence="7">Component of the 19S proteasome regulatory particle complex. The 26S proteasome consists of a 20S core particle (CP) and two 19S regulatory subunits (RP). The regulatory particle is made of a lid composed of 9 subunits, a base containing 6 ATPases and few additional components including PSMD2. Interacts with RPGRIP1L. Interacts with CRY1 in a KDM8-dependent manner. Interacts (via C-terminus) with phosphatase UBLCP1 (via ubiquitin-like domain); the interaction recruits UBLCP1 to the 19S regulatory particle where it dephosphorylates 19S subunit PSMC2/RPT1 which impairs PSMC2 ATPase activity and disrupts 26S proteasome assembly.</text>
</comment>
<evidence type="ECO:0000313" key="11">
    <source>
        <dbReference type="Ensembl" id="ENSSLUP00000057832.1"/>
    </source>
</evidence>
<dbReference type="SUPFAM" id="SSF48371">
    <property type="entry name" value="ARM repeat"/>
    <property type="match status" value="1"/>
</dbReference>
<reference evidence="11" key="2">
    <citation type="submission" date="2025-09" db="UniProtKB">
        <authorList>
            <consortium name="Ensembl"/>
        </authorList>
    </citation>
    <scope>IDENTIFICATION</scope>
</reference>
<evidence type="ECO:0000259" key="10">
    <source>
        <dbReference type="Pfam" id="PF18051"/>
    </source>
</evidence>
<gene>
    <name evidence="11" type="primary">psmd2</name>
</gene>
<comment type="function">
    <text evidence="2">Binds to the intracellular domain of tumor necrosis factor type 1 receptor. The binding domain of TRAP1 and TRAP2 resides outside the death domain of TNFR1.</text>
</comment>
<dbReference type="Proteomes" id="UP000694568">
    <property type="component" value="Unplaced"/>
</dbReference>
<evidence type="ECO:0000256" key="3">
    <source>
        <dbReference type="ARBA" id="ARBA00005460"/>
    </source>
</evidence>
<reference evidence="11" key="1">
    <citation type="submission" date="2025-08" db="UniProtKB">
        <authorList>
            <consortium name="Ensembl"/>
        </authorList>
    </citation>
    <scope>IDENTIFICATION</scope>
</reference>
<proteinExistence type="inferred from homology"/>
<dbReference type="InterPro" id="IPR011989">
    <property type="entry name" value="ARM-like"/>
</dbReference>
<feature type="compositionally biased region" description="Basic and acidic residues" evidence="8">
    <location>
        <begin position="334"/>
        <end position="356"/>
    </location>
</feature>
<comment type="function">
    <text evidence="1">Component of the 26S proteasome, a multiprotein complex involved in the ATP-dependent degradation of ubiquitinated proteins. This complex plays a key role in the maintenance of protein homeostasis by removing misfolded or damaged proteins, which could impair cellular functions, and by removing proteins whose functions are no longer required. Therefore, the proteasome participates in numerous cellular processes, including cell cycle progression, apoptosis, or DNA damage repair.</text>
</comment>
<dbReference type="PANTHER" id="PTHR10943:SF1">
    <property type="entry name" value="26S PROTEASOME NON-ATPASE REGULATORY SUBUNIT 2"/>
    <property type="match status" value="1"/>
</dbReference>
<evidence type="ECO:0000256" key="1">
    <source>
        <dbReference type="ARBA" id="ARBA00002362"/>
    </source>
</evidence>
<evidence type="ECO:0000256" key="4">
    <source>
        <dbReference type="ARBA" id="ARBA00014928"/>
    </source>
</evidence>
<dbReference type="GO" id="GO:0005634">
    <property type="term" value="C:nucleus"/>
    <property type="evidence" value="ECO:0007669"/>
    <property type="project" value="TreeGrafter"/>
</dbReference>
<dbReference type="PANTHER" id="PTHR10943">
    <property type="entry name" value="26S PROTEASOME NON-ATPASE REGULATORY SUBUNIT"/>
    <property type="match status" value="1"/>
</dbReference>
<dbReference type="FunFam" id="1.25.10.10:FF:000026">
    <property type="entry name" value="26S proteasome non-ATPase regulatory subunit 2"/>
    <property type="match status" value="1"/>
</dbReference>
<evidence type="ECO:0000259" key="9">
    <source>
        <dbReference type="Pfam" id="PF17781"/>
    </source>
</evidence>
<dbReference type="InterPro" id="IPR016024">
    <property type="entry name" value="ARM-type_fold"/>
</dbReference>
<dbReference type="Ensembl" id="ENSSLUT00000059504.1">
    <property type="protein sequence ID" value="ENSSLUP00000057832.1"/>
    <property type="gene ID" value="ENSSLUG00000024595.1"/>
</dbReference>
<dbReference type="Pfam" id="PF17781">
    <property type="entry name" value="RPN1_RPN2_N"/>
    <property type="match status" value="1"/>
</dbReference>
<dbReference type="Pfam" id="PF01851">
    <property type="entry name" value="PC_rep"/>
    <property type="match status" value="2"/>
</dbReference>
<sequence length="621" mass="68139">MTMSGERECLKYRLLGSQEELASWGHEYVRHLAGEVAKEWQEVEENDKTQQETLLKLVKEIVPYNMAHNAEHEACDLLMEIERLDMLEDYIDENAYGKDKLLTDDGNKWLYKNKDHGMLSAAASLGMILLWDVDGGLTQIDKYLYSSEDYIKSGALLACGIVNSGVRNECDPALALLSDYVLHNSNIMRIGAIFGLGLAYAGSNREDVLSLLLPVMGDSKSSMEVVGVTALACGMIAVGSCNGDVTSTIVQTIMEKSELELKDTYARWLPLGLGLNHLGKGEAIETTLAALQVVPEPFRSFANTLVDICAYAGSGNVLKVQQLLHICSEHYEAKEKEKEEDKDKKDKKDKDKKETAADMGSHQGVAVLGIALIAMGEEIGSEMALRTFGHLLRYGEPTLRRAVPLALALISVSNPRLNILDTLSKFSHDADPEVSHNSIFAMGMVGSGTNNARLAAMLRQLAQYHAKDPNNLFMVRLAQGLTHLGKGTLTLCPYHSDRQLMSQVAVAGLLTVLVSFLDVKNIILGKSHYILYGLVAAMQPRMLVTFDEELRPLPVSVRVGQAVDVVGQAGKPKAITGFQTHTTPVLLAHGERAELATEEYLPVTPILEGFVILRKNPNYET</sequence>
<name>A0A8D0AR86_SANLU</name>
<dbReference type="GO" id="GO:0008540">
    <property type="term" value="C:proteasome regulatory particle, base subcomplex"/>
    <property type="evidence" value="ECO:0007669"/>
    <property type="project" value="TreeGrafter"/>
</dbReference>
<accession>A0A8D0AR86</accession>
<evidence type="ECO:0000256" key="7">
    <source>
        <dbReference type="ARBA" id="ARBA00046857"/>
    </source>
</evidence>
<dbReference type="InterPro" id="IPR040892">
    <property type="entry name" value="RPN1_N"/>
</dbReference>
<comment type="similarity">
    <text evidence="3">Belongs to the proteasome subunit S2 family.</text>
</comment>
<dbReference type="GO" id="GO:0034515">
    <property type="term" value="C:proteasome storage granule"/>
    <property type="evidence" value="ECO:0007669"/>
    <property type="project" value="TreeGrafter"/>
</dbReference>
<dbReference type="AlphaFoldDB" id="A0A8D0AR86"/>
<protein>
    <recommendedName>
        <fullName evidence="4">26S proteasome non-ATPase regulatory subunit 2</fullName>
    </recommendedName>
</protein>
<keyword evidence="5" id="KW-0677">Repeat</keyword>
<dbReference type="InterPro" id="IPR002015">
    <property type="entry name" value="Proteasome/cyclosome_rpt"/>
</dbReference>
<dbReference type="GO" id="GO:0043161">
    <property type="term" value="P:proteasome-mediated ubiquitin-dependent protein catabolic process"/>
    <property type="evidence" value="ECO:0007669"/>
    <property type="project" value="TreeGrafter"/>
</dbReference>
<keyword evidence="12" id="KW-1185">Reference proteome</keyword>
<evidence type="ECO:0000313" key="12">
    <source>
        <dbReference type="Proteomes" id="UP000694568"/>
    </source>
</evidence>
<dbReference type="Gene3D" id="1.25.10.10">
    <property type="entry name" value="Leucine-rich Repeat Variant"/>
    <property type="match status" value="1"/>
</dbReference>
<evidence type="ECO:0000256" key="8">
    <source>
        <dbReference type="SAM" id="MobiDB-lite"/>
    </source>
</evidence>
<keyword evidence="6" id="KW-0647">Proteasome</keyword>